<dbReference type="Pfam" id="PF25342">
    <property type="entry name" value="GT_PLOD"/>
    <property type="match status" value="1"/>
</dbReference>
<reference evidence="3" key="1">
    <citation type="journal article" date="2023" name="Commun. Biol.">
        <title>Genome analysis of Parmales, the sister group of diatoms, reveals the evolutionary specialization of diatoms from phago-mixotrophs to photoautotrophs.</title>
        <authorList>
            <person name="Ban H."/>
            <person name="Sato S."/>
            <person name="Yoshikawa S."/>
            <person name="Yamada K."/>
            <person name="Nakamura Y."/>
            <person name="Ichinomiya M."/>
            <person name="Sato N."/>
            <person name="Blanc-Mathieu R."/>
            <person name="Endo H."/>
            <person name="Kuwata A."/>
            <person name="Ogata H."/>
        </authorList>
    </citation>
    <scope>NUCLEOTIDE SEQUENCE [LARGE SCALE GENOMIC DNA]</scope>
    <source>
        <strain evidence="3">NIES 3701</strain>
    </source>
</reference>
<gene>
    <name evidence="2" type="ORF">TrST_g8691</name>
</gene>
<accession>A0A9W7EXK2</accession>
<sequence>MFMSPYPVEKSIHPHKCAILLFLVYLTILPPTMSSLSSAATILPSRYPLPHTFHLSITLDNAVQQVPFTIIETADSTDPRDALAAASMFCRTHNLPTPSCDASVTLNLVDEGAPLSTPSTNTPLTDSQVPVLIETAQYFSNAQRPAVCVSLLEVLLSADSEPLSPITRLPGESLKVYNLLAICYQQAGNPKGLEILGLIHAQNMRNSKYIKTIVDIPIDAKMEDSHHHQNSQHTFDMDIVPTLNYAVTLSRNADYPAARGILDQLISLLPPFPSPPSATDRASVFLNSALVEFDNPGSNDISMALSHGLRALQYLDASSGGSSVDKCSANLLLGKIYLSTGEALKAKAHFEGRRPESDSNSNSILKPSMSTLTTATHAIQISPLLTAALALEPHNVELFSNLQHSERMLELSKTPRRDVHFVTFASDPDRCELKRLLRSASKYDIEVEVLGGNMPSGHWRNGLKLELLHEYASGLKSDDYLVIVDGYDVVLAGGADLFLTKFEQLTTTTSEGERSVVFQADYTFYCPLKNESISAYYAEHYPPAKTIYRYLSSGGMMGKAGDVASLVESVQSRYKDSDWDAKSDQSLFIRYLVDSHKDRNDDKDSVKIIVDHWQTVFSGNGGRVFLDFDVVGGRLHHKVTDSFPVMLHCPGLKKNQMEMKRLKEMGWEADVMDCE</sequence>
<dbReference type="InterPro" id="IPR057589">
    <property type="entry name" value="GT_PLOD"/>
</dbReference>
<keyword evidence="3" id="KW-1185">Reference proteome</keyword>
<dbReference type="OrthoDB" id="69177at2759"/>
<dbReference type="EMBL" id="BRXY01000463">
    <property type="protein sequence ID" value="GMH96214.1"/>
    <property type="molecule type" value="Genomic_DNA"/>
</dbReference>
<feature type="domain" description="PLOD1-3-like GT" evidence="1">
    <location>
        <begin position="418"/>
        <end position="658"/>
    </location>
</feature>
<proteinExistence type="predicted"/>
<protein>
    <recommendedName>
        <fullName evidence="1">PLOD1-3-like GT domain-containing protein</fullName>
    </recommendedName>
</protein>
<evidence type="ECO:0000313" key="3">
    <source>
        <dbReference type="Proteomes" id="UP001165085"/>
    </source>
</evidence>
<comment type="caution">
    <text evidence="2">The sequence shown here is derived from an EMBL/GenBank/DDBJ whole genome shotgun (WGS) entry which is preliminary data.</text>
</comment>
<evidence type="ECO:0000259" key="1">
    <source>
        <dbReference type="Pfam" id="PF25342"/>
    </source>
</evidence>
<dbReference type="Proteomes" id="UP001165085">
    <property type="component" value="Unassembled WGS sequence"/>
</dbReference>
<dbReference type="CDD" id="cd22997">
    <property type="entry name" value="GT_LH"/>
    <property type="match status" value="1"/>
</dbReference>
<evidence type="ECO:0000313" key="2">
    <source>
        <dbReference type="EMBL" id="GMH96214.1"/>
    </source>
</evidence>
<dbReference type="AlphaFoldDB" id="A0A9W7EXK2"/>
<organism evidence="2 3">
    <name type="scientific">Triparma strigata</name>
    <dbReference type="NCBI Taxonomy" id="1606541"/>
    <lineage>
        <taxon>Eukaryota</taxon>
        <taxon>Sar</taxon>
        <taxon>Stramenopiles</taxon>
        <taxon>Ochrophyta</taxon>
        <taxon>Bolidophyceae</taxon>
        <taxon>Parmales</taxon>
        <taxon>Triparmaceae</taxon>
        <taxon>Triparma</taxon>
    </lineage>
</organism>
<name>A0A9W7EXK2_9STRA</name>